<keyword evidence="2" id="KW-1133">Transmembrane helix</keyword>
<gene>
    <name evidence="3" type="ORF">C8N30_3374</name>
</gene>
<keyword evidence="2" id="KW-0812">Transmembrane</keyword>
<evidence type="ECO:0000313" key="3">
    <source>
        <dbReference type="EMBL" id="RKE94256.1"/>
    </source>
</evidence>
<comment type="caution">
    <text evidence="3">The sequence shown here is derived from an EMBL/GenBank/DDBJ whole genome shotgun (WGS) entry which is preliminary data.</text>
</comment>
<dbReference type="RefSeq" id="WP_170151184.1">
    <property type="nucleotide sequence ID" value="NZ_RAQK01000002.1"/>
</dbReference>
<reference evidence="3 4" key="1">
    <citation type="submission" date="2018-09" db="EMBL/GenBank/DDBJ databases">
        <title>Genomic Encyclopedia of Archaeal and Bacterial Type Strains, Phase II (KMG-II): from individual species to whole genera.</title>
        <authorList>
            <person name="Goeker M."/>
        </authorList>
    </citation>
    <scope>NUCLEOTIDE SEQUENCE [LARGE SCALE GENOMIC DNA]</scope>
    <source>
        <strain evidence="3 4">DSM 11458</strain>
    </source>
</reference>
<organism evidence="3 4">
    <name type="scientific">Sulfitobacter guttiformis</name>
    <dbReference type="NCBI Taxonomy" id="74349"/>
    <lineage>
        <taxon>Bacteria</taxon>
        <taxon>Pseudomonadati</taxon>
        <taxon>Pseudomonadota</taxon>
        <taxon>Alphaproteobacteria</taxon>
        <taxon>Rhodobacterales</taxon>
        <taxon>Roseobacteraceae</taxon>
        <taxon>Sulfitobacter</taxon>
    </lineage>
</organism>
<keyword evidence="2" id="KW-0472">Membrane</keyword>
<name>A0A420DJ31_9RHOB</name>
<accession>A0A420DJ31</accession>
<feature type="region of interest" description="Disordered" evidence="1">
    <location>
        <begin position="86"/>
        <end position="112"/>
    </location>
</feature>
<evidence type="ECO:0000313" key="4">
    <source>
        <dbReference type="Proteomes" id="UP000284407"/>
    </source>
</evidence>
<keyword evidence="4" id="KW-1185">Reference proteome</keyword>
<sequence>MNSTKPDLRTGEQPPRKNTNITLIAVLAAVVLALAIWAFVSSDPVGEAGTVPSAEVVGEQANETTGEINGETNDVDTVTDEAAVPVEDANPNPVVPQDAVIPPAPVDDTPTE</sequence>
<dbReference type="Proteomes" id="UP000284407">
    <property type="component" value="Unassembled WGS sequence"/>
</dbReference>
<protein>
    <submittedName>
        <fullName evidence="3">Uncharacterized protein</fullName>
    </submittedName>
</protein>
<evidence type="ECO:0000256" key="2">
    <source>
        <dbReference type="SAM" id="Phobius"/>
    </source>
</evidence>
<feature type="transmembrane region" description="Helical" evidence="2">
    <location>
        <begin position="21"/>
        <end position="40"/>
    </location>
</feature>
<dbReference type="AlphaFoldDB" id="A0A420DJ31"/>
<evidence type="ECO:0000256" key="1">
    <source>
        <dbReference type="SAM" id="MobiDB-lite"/>
    </source>
</evidence>
<dbReference type="EMBL" id="RAQK01000002">
    <property type="protein sequence ID" value="RKE94256.1"/>
    <property type="molecule type" value="Genomic_DNA"/>
</dbReference>
<proteinExistence type="predicted"/>